<dbReference type="AlphaFoldDB" id="A0A8H6ZJK0"/>
<dbReference type="Proteomes" id="UP000623467">
    <property type="component" value="Unassembled WGS sequence"/>
</dbReference>
<dbReference type="EMBL" id="JACAZH010000001">
    <property type="protein sequence ID" value="KAF7378484.1"/>
    <property type="molecule type" value="Genomic_DNA"/>
</dbReference>
<accession>A0A8H6ZJK0</accession>
<gene>
    <name evidence="2" type="ORF">MSAN_00275800</name>
</gene>
<sequence>MRRHLVLIVPDRAPTLCMTSAHSQSLETVSFCALHYLDPAVPPLCYDDAVPADIVPNPRLVSARAFSHHLTSAPCYPTYYCCSMTSSSARRRPFPSRRSHSRSQANSDFCAGLRTMRPSARPIFILHTSSFSFSISSSVPTVRSLSGLVSLVHQREMRVYLTCLVLIIVRGVPSHRAAYARSPNSNSLGSRGGTILPQPHPQLVNTNASCYGCGLHHSLSRS</sequence>
<evidence type="ECO:0000313" key="2">
    <source>
        <dbReference type="EMBL" id="KAF7378484.1"/>
    </source>
</evidence>
<organism evidence="2 3">
    <name type="scientific">Mycena sanguinolenta</name>
    <dbReference type="NCBI Taxonomy" id="230812"/>
    <lineage>
        <taxon>Eukaryota</taxon>
        <taxon>Fungi</taxon>
        <taxon>Dikarya</taxon>
        <taxon>Basidiomycota</taxon>
        <taxon>Agaricomycotina</taxon>
        <taxon>Agaricomycetes</taxon>
        <taxon>Agaricomycetidae</taxon>
        <taxon>Agaricales</taxon>
        <taxon>Marasmiineae</taxon>
        <taxon>Mycenaceae</taxon>
        <taxon>Mycena</taxon>
    </lineage>
</organism>
<evidence type="ECO:0000313" key="3">
    <source>
        <dbReference type="Proteomes" id="UP000623467"/>
    </source>
</evidence>
<protein>
    <submittedName>
        <fullName evidence="2">Uncharacterized protein</fullName>
    </submittedName>
</protein>
<reference evidence="2" key="1">
    <citation type="submission" date="2020-05" db="EMBL/GenBank/DDBJ databases">
        <title>Mycena genomes resolve the evolution of fungal bioluminescence.</title>
        <authorList>
            <person name="Tsai I.J."/>
        </authorList>
    </citation>
    <scope>NUCLEOTIDE SEQUENCE</scope>
    <source>
        <strain evidence="2">160909Yilan</strain>
    </source>
</reference>
<feature type="region of interest" description="Disordered" evidence="1">
    <location>
        <begin position="179"/>
        <end position="198"/>
    </location>
</feature>
<proteinExistence type="predicted"/>
<evidence type="ECO:0000256" key="1">
    <source>
        <dbReference type="SAM" id="MobiDB-lite"/>
    </source>
</evidence>
<name>A0A8H6ZJK0_9AGAR</name>
<comment type="caution">
    <text evidence="2">The sequence shown here is derived from an EMBL/GenBank/DDBJ whole genome shotgun (WGS) entry which is preliminary data.</text>
</comment>
<keyword evidence="3" id="KW-1185">Reference proteome</keyword>